<dbReference type="FunFam" id="2.60.120.10:FF:000173">
    <property type="entry name" value="Vicilin-like antimicrobial peptides 2-3"/>
    <property type="match status" value="1"/>
</dbReference>
<feature type="compositionally biased region" description="Basic and acidic residues" evidence="6">
    <location>
        <begin position="445"/>
        <end position="461"/>
    </location>
</feature>
<dbReference type="GO" id="GO:0019863">
    <property type="term" value="F:IgE binding"/>
    <property type="evidence" value="ECO:0007669"/>
    <property type="project" value="UniProtKB-ARBA"/>
</dbReference>
<dbReference type="InterPro" id="IPR014710">
    <property type="entry name" value="RmlC-like_jellyroll"/>
</dbReference>
<feature type="region of interest" description="Disordered" evidence="6">
    <location>
        <begin position="121"/>
        <end position="163"/>
    </location>
</feature>
<dbReference type="GO" id="GO:0005576">
    <property type="term" value="C:extracellular region"/>
    <property type="evidence" value="ECO:0007669"/>
    <property type="project" value="UniProtKB-SubCell"/>
</dbReference>
<dbReference type="InterPro" id="IPR006045">
    <property type="entry name" value="Cupin_1"/>
</dbReference>
<evidence type="ECO:0000256" key="2">
    <source>
        <dbReference type="ARBA" id="ARBA00022525"/>
    </source>
</evidence>
<dbReference type="Proteomes" id="UP000006038">
    <property type="component" value="Chromosome 3"/>
</dbReference>
<sequence length="604" mass="67588">MRRGDSAARSHGGLLPRSRVPPATYHPRASINFGANFVSPHSQHRAPQRRVHTVAMATRARAMTLVLLAAVLFAAAAAAASREDRRGETSLGRCLQRCEEDRPRYERARCVQECKEQQQQQEQERRREHGRHDDDRNGRDRRGGRSSSEEEEDERQQGRRGRPYVFGRRSFRQVVSSDQGSVRLLPPFHQASRLLRGIKNYRVAVLEANPRSFVVPSHTDAHCVCYVAQGEGVVAMIENGERRSYAIRQGDIFVAPAGTINYLANTDGRRKLIVTKILHTISVPGKIQFFFGAGGRNPESFLSSFSKRVQRAAFKISDERLEKLLGKQDKGVIIRASEEQVRELRRHASEGGHGSHWPLPPFGESSRGPFNILEQRPRFANRHGRLYEADARSFHDLAEHDIRVALVNITAGSMNAPFYNTRSVKVAYVLDGEGEAEIVCPHLSRGGEESEGRRGKGKWREEEEEEGQQQEEEEQVGKGYETIRGRLSRGWVIVAPAGHPIVVSSSRDSTLQIVCFDVHAENNERMYLAGTNSVLKKLDAQAKELAFATSAREVDELLNAQQESAFVAGPEESGRRGEQEDEGRHRGRGGEAVETFLRMAAGAV</sequence>
<dbReference type="SMART" id="SM00835">
    <property type="entry name" value="Cupin_1"/>
    <property type="match status" value="2"/>
</dbReference>
<dbReference type="PANTHER" id="PTHR31189">
    <property type="entry name" value="OS03G0336100 PROTEIN-RELATED"/>
    <property type="match status" value="1"/>
</dbReference>
<feature type="domain" description="Cupin type-1" evidence="8">
    <location>
        <begin position="164"/>
        <end position="322"/>
    </location>
</feature>
<evidence type="ECO:0000256" key="1">
    <source>
        <dbReference type="ARBA" id="ARBA00004613"/>
    </source>
</evidence>
<evidence type="ECO:0000256" key="3">
    <source>
        <dbReference type="ARBA" id="ARBA00022761"/>
    </source>
</evidence>
<organism evidence="9">
    <name type="scientific">Oryza brachyantha</name>
    <name type="common">malo sina</name>
    <dbReference type="NCBI Taxonomy" id="4533"/>
    <lineage>
        <taxon>Eukaryota</taxon>
        <taxon>Viridiplantae</taxon>
        <taxon>Streptophyta</taxon>
        <taxon>Embryophyta</taxon>
        <taxon>Tracheophyta</taxon>
        <taxon>Spermatophyta</taxon>
        <taxon>Magnoliopsida</taxon>
        <taxon>Liliopsida</taxon>
        <taxon>Poales</taxon>
        <taxon>Poaceae</taxon>
        <taxon>BOP clade</taxon>
        <taxon>Oryzoideae</taxon>
        <taxon>Oryzeae</taxon>
        <taxon>Oryzinae</taxon>
        <taxon>Oryza</taxon>
    </lineage>
</organism>
<dbReference type="AlphaFoldDB" id="J3LRD1"/>
<dbReference type="SUPFAM" id="SSF51182">
    <property type="entry name" value="RmlC-like cupins"/>
    <property type="match status" value="1"/>
</dbReference>
<dbReference type="Gene3D" id="2.60.120.10">
    <property type="entry name" value="Jelly Rolls"/>
    <property type="match status" value="2"/>
</dbReference>
<dbReference type="eggNOG" id="ENOG502QQEP">
    <property type="taxonomic scope" value="Eukaryota"/>
</dbReference>
<keyword evidence="3" id="KW-0758">Storage protein</keyword>
<evidence type="ECO:0000313" key="10">
    <source>
        <dbReference type="Proteomes" id="UP000006038"/>
    </source>
</evidence>
<dbReference type="InterPro" id="IPR050253">
    <property type="entry name" value="Seed_Storage-Functional"/>
</dbReference>
<name>J3LRD1_ORYBR</name>
<proteinExistence type="inferred from homology"/>
<dbReference type="FunFam" id="2.60.120.10:FF:000145">
    <property type="entry name" value="Vicilin-like antimicrobial peptides 2-2"/>
    <property type="match status" value="1"/>
</dbReference>
<dbReference type="PANTHER" id="PTHR31189:SF79">
    <property type="entry name" value="63 KDA GLOBULIN-LIKE PROTEIN"/>
    <property type="match status" value="1"/>
</dbReference>
<comment type="subcellular location">
    <subcellularLocation>
        <location evidence="1">Secreted</location>
    </subcellularLocation>
</comment>
<keyword evidence="7" id="KW-0812">Transmembrane</keyword>
<dbReference type="CDD" id="cd02245">
    <property type="entry name" value="cupin_7S_vicilin-like_C"/>
    <property type="match status" value="1"/>
</dbReference>
<dbReference type="Gramene" id="OB03G36070.1">
    <property type="protein sequence ID" value="OB03G36070.1"/>
    <property type="gene ID" value="OB03G36070"/>
</dbReference>
<accession>J3LRD1</accession>
<comment type="similarity">
    <text evidence="5">Belongs to the 7S seed storage protein family.</text>
</comment>
<keyword evidence="7" id="KW-1133">Transmembrane helix</keyword>
<dbReference type="HOGENOM" id="CLU_018703_1_1_1"/>
<feature type="domain" description="Cupin type-1" evidence="8">
    <location>
        <begin position="370"/>
        <end position="555"/>
    </location>
</feature>
<dbReference type="STRING" id="4533.J3LRD1"/>
<feature type="compositionally biased region" description="Basic and acidic residues" evidence="6">
    <location>
        <begin position="572"/>
        <end position="591"/>
    </location>
</feature>
<dbReference type="Pfam" id="PF00190">
    <property type="entry name" value="Cupin_1"/>
    <property type="match status" value="2"/>
</dbReference>
<dbReference type="InterPro" id="IPR011051">
    <property type="entry name" value="RmlC_Cupin_sf"/>
</dbReference>
<dbReference type="GO" id="GO:0045735">
    <property type="term" value="F:nutrient reservoir activity"/>
    <property type="evidence" value="ECO:0007669"/>
    <property type="project" value="UniProtKB-KW"/>
</dbReference>
<feature type="region of interest" description="Disordered" evidence="6">
    <location>
        <begin position="1"/>
        <end position="23"/>
    </location>
</feature>
<keyword evidence="10" id="KW-1185">Reference proteome</keyword>
<feature type="region of interest" description="Disordered" evidence="6">
    <location>
        <begin position="565"/>
        <end position="592"/>
    </location>
</feature>
<feature type="transmembrane region" description="Helical" evidence="7">
    <location>
        <begin position="62"/>
        <end position="80"/>
    </location>
</feature>
<feature type="compositionally biased region" description="Basic and acidic residues" evidence="6">
    <location>
        <begin position="121"/>
        <end position="143"/>
    </location>
</feature>
<evidence type="ECO:0000256" key="7">
    <source>
        <dbReference type="SAM" id="Phobius"/>
    </source>
</evidence>
<evidence type="ECO:0000256" key="4">
    <source>
        <dbReference type="ARBA" id="ARBA00023129"/>
    </source>
</evidence>
<keyword evidence="2" id="KW-0964">Secreted</keyword>
<evidence type="ECO:0000313" key="9">
    <source>
        <dbReference type="EnsemblPlants" id="OB03G36070.1"/>
    </source>
</evidence>
<evidence type="ECO:0000256" key="6">
    <source>
        <dbReference type="SAM" id="MobiDB-lite"/>
    </source>
</evidence>
<reference evidence="9" key="2">
    <citation type="submission" date="2013-04" db="UniProtKB">
        <authorList>
            <consortium name="EnsemblPlants"/>
        </authorList>
    </citation>
    <scope>IDENTIFICATION</scope>
</reference>
<evidence type="ECO:0000256" key="5">
    <source>
        <dbReference type="ARBA" id="ARBA00023597"/>
    </source>
</evidence>
<reference evidence="9" key="1">
    <citation type="journal article" date="2013" name="Nat. Commun.">
        <title>Whole-genome sequencing of Oryza brachyantha reveals mechanisms underlying Oryza genome evolution.</title>
        <authorList>
            <person name="Chen J."/>
            <person name="Huang Q."/>
            <person name="Gao D."/>
            <person name="Wang J."/>
            <person name="Lang Y."/>
            <person name="Liu T."/>
            <person name="Li B."/>
            <person name="Bai Z."/>
            <person name="Luis Goicoechea J."/>
            <person name="Liang C."/>
            <person name="Chen C."/>
            <person name="Zhang W."/>
            <person name="Sun S."/>
            <person name="Liao Y."/>
            <person name="Zhang X."/>
            <person name="Yang L."/>
            <person name="Song C."/>
            <person name="Wang M."/>
            <person name="Shi J."/>
            <person name="Liu G."/>
            <person name="Liu J."/>
            <person name="Zhou H."/>
            <person name="Zhou W."/>
            <person name="Yu Q."/>
            <person name="An N."/>
            <person name="Chen Y."/>
            <person name="Cai Q."/>
            <person name="Wang B."/>
            <person name="Liu B."/>
            <person name="Min J."/>
            <person name="Huang Y."/>
            <person name="Wu H."/>
            <person name="Li Z."/>
            <person name="Zhang Y."/>
            <person name="Yin Y."/>
            <person name="Song W."/>
            <person name="Jiang J."/>
            <person name="Jackson S.A."/>
            <person name="Wing R.A."/>
            <person name="Wang J."/>
            <person name="Chen M."/>
        </authorList>
    </citation>
    <scope>NUCLEOTIDE SEQUENCE [LARGE SCALE GENOMIC DNA]</scope>
    <source>
        <strain evidence="9">cv. IRGC 101232</strain>
    </source>
</reference>
<feature type="region of interest" description="Disordered" evidence="6">
    <location>
        <begin position="443"/>
        <end position="479"/>
    </location>
</feature>
<dbReference type="OMA" id="MYLAGMN"/>
<dbReference type="EnsemblPlants" id="OB03G36070.1">
    <property type="protein sequence ID" value="OB03G36070.1"/>
    <property type="gene ID" value="OB03G36070"/>
</dbReference>
<dbReference type="CDD" id="cd02244">
    <property type="entry name" value="cupin_7S_vicilin-like_N"/>
    <property type="match status" value="1"/>
</dbReference>
<keyword evidence="7" id="KW-0472">Membrane</keyword>
<evidence type="ECO:0000259" key="8">
    <source>
        <dbReference type="SMART" id="SM00835"/>
    </source>
</evidence>
<protein>
    <recommendedName>
        <fullName evidence="8">Cupin type-1 domain-containing protein</fullName>
    </recommendedName>
</protein>
<feature type="compositionally biased region" description="Acidic residues" evidence="6">
    <location>
        <begin position="462"/>
        <end position="474"/>
    </location>
</feature>
<keyword evidence="4" id="KW-0708">Seed storage protein</keyword>